<feature type="region of interest" description="Disordered" evidence="1">
    <location>
        <begin position="96"/>
        <end position="252"/>
    </location>
</feature>
<dbReference type="EMBL" id="JAMTCP010000009">
    <property type="protein sequence ID" value="MCP2258543.1"/>
    <property type="molecule type" value="Genomic_DNA"/>
</dbReference>
<sequence length="252" mass="27050">MIRVITSREGRRGKGQPPRQGQGGLRGVPPVPRVARRALRRGRPPRRGDDPAQRGGRGAVDDRAGPRFGDLRQGLPPAASPVGVLRVLADRRAVPHRGRPAALHVPERLLPARPQPGNRPGQRRDRPGARRAPPAGRGRRAALPAAPPAQGQRPARAARPQPGAAGLQRQSRGPARGPPPPRARPRRPAPAAPGALLRRPVLERDVLAAHHAAGHRRGVRSAPPPASRTRADGCGRWRRASWPTSWASRRSP</sequence>
<gene>
    <name evidence="2" type="ORF">LX15_002241</name>
</gene>
<feature type="compositionally biased region" description="Low complexity" evidence="1">
    <location>
        <begin position="111"/>
        <end position="120"/>
    </location>
</feature>
<feature type="compositionally biased region" description="Basic residues" evidence="1">
    <location>
        <begin position="34"/>
        <end position="45"/>
    </location>
</feature>
<feature type="region of interest" description="Disordered" evidence="1">
    <location>
        <begin position="1"/>
        <end position="82"/>
    </location>
</feature>
<proteinExistence type="predicted"/>
<dbReference type="Proteomes" id="UP001205311">
    <property type="component" value="Unassembled WGS sequence"/>
</dbReference>
<feature type="compositionally biased region" description="Basic and acidic residues" evidence="1">
    <location>
        <begin position="1"/>
        <end position="12"/>
    </location>
</feature>
<protein>
    <submittedName>
        <fullName evidence="2">Uncharacterized protein</fullName>
    </submittedName>
</protein>
<evidence type="ECO:0000313" key="2">
    <source>
        <dbReference type="EMBL" id="MCP2258543.1"/>
    </source>
</evidence>
<keyword evidence="3" id="KW-1185">Reference proteome</keyword>
<comment type="caution">
    <text evidence="2">The sequence shown here is derived from an EMBL/GenBank/DDBJ whole genome shotgun (WGS) entry which is preliminary data.</text>
</comment>
<feature type="compositionally biased region" description="Low complexity" evidence="1">
    <location>
        <begin position="130"/>
        <end position="166"/>
    </location>
</feature>
<evidence type="ECO:0000256" key="1">
    <source>
        <dbReference type="SAM" id="MobiDB-lite"/>
    </source>
</evidence>
<reference evidence="2 3" key="1">
    <citation type="submission" date="2022-06" db="EMBL/GenBank/DDBJ databases">
        <title>Genomic Encyclopedia of Archaeal and Bacterial Type Strains, Phase II (KMG-II): from individual species to whole genera.</title>
        <authorList>
            <person name="Goeker M."/>
        </authorList>
    </citation>
    <scope>NUCLEOTIDE SEQUENCE [LARGE SCALE GENOMIC DNA]</scope>
    <source>
        <strain evidence="2 3">DSM 40477</strain>
    </source>
</reference>
<name>A0ABT1HSP9_STRSD</name>
<organism evidence="2 3">
    <name type="scientific">Streptoalloteichus tenebrarius (strain ATCC 17920 / DSM 40477 / JCM 4838 / CBS 697.72 / NBRC 16177 / NCIMB 11028 / NRRL B-12390 / A12253. 1 / ISP 5477)</name>
    <name type="common">Streptomyces tenebrarius</name>
    <dbReference type="NCBI Taxonomy" id="1933"/>
    <lineage>
        <taxon>Bacteria</taxon>
        <taxon>Bacillati</taxon>
        <taxon>Actinomycetota</taxon>
        <taxon>Actinomycetes</taxon>
        <taxon>Pseudonocardiales</taxon>
        <taxon>Pseudonocardiaceae</taxon>
        <taxon>Streptoalloteichus</taxon>
    </lineage>
</organism>
<feature type="compositionally biased region" description="Polar residues" evidence="1">
    <location>
        <begin position="242"/>
        <end position="252"/>
    </location>
</feature>
<evidence type="ECO:0000313" key="3">
    <source>
        <dbReference type="Proteomes" id="UP001205311"/>
    </source>
</evidence>
<accession>A0ABT1HSP9</accession>